<sequence>MAGVGGCVKRRRVSGSGHCSAGHRRRFGASRGGRALGDWLPSAANQKLGAPANSVHGHPPSRGDEKLAAAPSLPLAALLPRSSTPDALGAGGHSQFPRRSPISACAPPPRPRARTSGRRPWIGHDDACHPQPSLLRPRKNVIEELDGTL</sequence>
<reference evidence="1 2" key="1">
    <citation type="journal article" date="2020" name="Cell">
        <title>Large-Scale Comparative Analyses of Tick Genomes Elucidate Their Genetic Diversity and Vector Capacities.</title>
        <authorList>
            <consortium name="Tick Genome and Microbiome Consortium (TIGMIC)"/>
            <person name="Jia N."/>
            <person name="Wang J."/>
            <person name="Shi W."/>
            <person name="Du L."/>
            <person name="Sun Y."/>
            <person name="Zhan W."/>
            <person name="Jiang J.F."/>
            <person name="Wang Q."/>
            <person name="Zhang B."/>
            <person name="Ji P."/>
            <person name="Bell-Sakyi L."/>
            <person name="Cui X.M."/>
            <person name="Yuan T.T."/>
            <person name="Jiang B.G."/>
            <person name="Yang W.F."/>
            <person name="Lam T.T."/>
            <person name="Chang Q.C."/>
            <person name="Ding S.J."/>
            <person name="Wang X.J."/>
            <person name="Zhu J.G."/>
            <person name="Ruan X.D."/>
            <person name="Zhao L."/>
            <person name="Wei J.T."/>
            <person name="Ye R.Z."/>
            <person name="Que T.C."/>
            <person name="Du C.H."/>
            <person name="Zhou Y.H."/>
            <person name="Cheng J.X."/>
            <person name="Dai P.F."/>
            <person name="Guo W.B."/>
            <person name="Han X.H."/>
            <person name="Huang E.J."/>
            <person name="Li L.F."/>
            <person name="Wei W."/>
            <person name="Gao Y.C."/>
            <person name="Liu J.Z."/>
            <person name="Shao H.Z."/>
            <person name="Wang X."/>
            <person name="Wang C.C."/>
            <person name="Yang T.C."/>
            <person name="Huo Q.B."/>
            <person name="Li W."/>
            <person name="Chen H.Y."/>
            <person name="Chen S.E."/>
            <person name="Zhou L.G."/>
            <person name="Ni X.B."/>
            <person name="Tian J.H."/>
            <person name="Sheng Y."/>
            <person name="Liu T."/>
            <person name="Pan Y.S."/>
            <person name="Xia L.Y."/>
            <person name="Li J."/>
            <person name="Zhao F."/>
            <person name="Cao W.C."/>
        </authorList>
    </citation>
    <scope>NUCLEOTIDE SEQUENCE [LARGE SCALE GENOMIC DNA]</scope>
    <source>
        <strain evidence="1">Iper-2018</strain>
    </source>
</reference>
<accession>A0AC60PTV7</accession>
<name>A0AC60PTV7_IXOPE</name>
<proteinExistence type="predicted"/>
<evidence type="ECO:0000313" key="2">
    <source>
        <dbReference type="Proteomes" id="UP000805193"/>
    </source>
</evidence>
<protein>
    <submittedName>
        <fullName evidence="1">Uncharacterized protein</fullName>
    </submittedName>
</protein>
<dbReference type="Proteomes" id="UP000805193">
    <property type="component" value="Unassembled WGS sequence"/>
</dbReference>
<gene>
    <name evidence="1" type="ORF">HPB47_028181</name>
</gene>
<organism evidence="1 2">
    <name type="scientific">Ixodes persulcatus</name>
    <name type="common">Taiga tick</name>
    <dbReference type="NCBI Taxonomy" id="34615"/>
    <lineage>
        <taxon>Eukaryota</taxon>
        <taxon>Metazoa</taxon>
        <taxon>Ecdysozoa</taxon>
        <taxon>Arthropoda</taxon>
        <taxon>Chelicerata</taxon>
        <taxon>Arachnida</taxon>
        <taxon>Acari</taxon>
        <taxon>Parasitiformes</taxon>
        <taxon>Ixodida</taxon>
        <taxon>Ixodoidea</taxon>
        <taxon>Ixodidae</taxon>
        <taxon>Ixodinae</taxon>
        <taxon>Ixodes</taxon>
    </lineage>
</organism>
<comment type="caution">
    <text evidence="1">The sequence shown here is derived from an EMBL/GenBank/DDBJ whole genome shotgun (WGS) entry which is preliminary data.</text>
</comment>
<evidence type="ECO:0000313" key="1">
    <source>
        <dbReference type="EMBL" id="KAG0424586.1"/>
    </source>
</evidence>
<keyword evidence="2" id="KW-1185">Reference proteome</keyword>
<dbReference type="EMBL" id="JABSTQ010009955">
    <property type="protein sequence ID" value="KAG0424586.1"/>
    <property type="molecule type" value="Genomic_DNA"/>
</dbReference>